<dbReference type="EMBL" id="CAJOBJ010001624">
    <property type="protein sequence ID" value="CAF3888410.1"/>
    <property type="molecule type" value="Genomic_DNA"/>
</dbReference>
<dbReference type="Pfam" id="PF13424">
    <property type="entry name" value="TPR_12"/>
    <property type="match status" value="1"/>
</dbReference>
<dbReference type="Proteomes" id="UP000663834">
    <property type="component" value="Unassembled WGS sequence"/>
</dbReference>
<dbReference type="PROSITE" id="PS50005">
    <property type="entry name" value="TPR"/>
    <property type="match status" value="1"/>
</dbReference>
<dbReference type="EMBL" id="CAJNOW010012131">
    <property type="protein sequence ID" value="CAF1606593.1"/>
    <property type="molecule type" value="Genomic_DNA"/>
</dbReference>
<evidence type="ECO:0000313" key="5">
    <source>
        <dbReference type="EMBL" id="CAF3888410.1"/>
    </source>
</evidence>
<organism evidence="3 7">
    <name type="scientific">Rotaria magnacalcarata</name>
    <dbReference type="NCBI Taxonomy" id="392030"/>
    <lineage>
        <taxon>Eukaryota</taxon>
        <taxon>Metazoa</taxon>
        <taxon>Spiralia</taxon>
        <taxon>Gnathifera</taxon>
        <taxon>Rotifera</taxon>
        <taxon>Eurotatoria</taxon>
        <taxon>Bdelloidea</taxon>
        <taxon>Philodinida</taxon>
        <taxon>Philodinidae</taxon>
        <taxon>Rotaria</taxon>
    </lineage>
</organism>
<evidence type="ECO:0000313" key="4">
    <source>
        <dbReference type="EMBL" id="CAF1606593.1"/>
    </source>
</evidence>
<evidence type="ECO:0000313" key="6">
    <source>
        <dbReference type="EMBL" id="CAF3911359.1"/>
    </source>
</evidence>
<sequence>MAESKKPGDLMSIFIQKAIDCHIKTIESRFIIIAVHDDEEKSKTLKSVTTASHENSIRNAYVFDNVDECFEFIIDKVSLDPLITIVILVGGGLVCDLVSTTHTCPQVSSIIIMSKPPFKVEEHELMKTYDKVKCMADIEVNEKICYLDQFSSTHVIQQTKFSEPLSYELVNNKETDKETPQYEEPIERSCKQIDGDLFLRFYLLMCLRNVPPFPSDKSDLIKLFETNNWAAPSAIKTFQETYLPNNAILYYTKESFIFHSLNKALRTRNTHHLLSFRFIFQDICDQMNELNAQDEDNQTIIVYRGQIANSYEMADLFLAYCQKSAIMTTAFFSTSKNKEQALGFIFSSIGGLFGTDPSVILFKITARKQDALSYFPFADISKVSQFPKEKEVLFAPGQLFNIDNFDIIFENNRTIFVFEMTLKNESEKIPATLKSIWRSQKNPLLFLGKLLTENQLYNEANELYNRLLFEYDDLDEKYACYHGLYGVALAQGDENRAMILDQKMTQLKFGIQLPSTDFVYESIGREDSAKISAATEKVKKACSQMSINRPFNQLIAYIMGTEFFNDVNQILDSVYPMVNLLIKNGVYDQAIIILEKNLSYLQLFNSTPSDPCFIPRCYMQLGHCYRELKLNEKAVKNYELALEQDIRLPFDEYIETLIRIGMVWEAMKNFEQALNRYIEVAEIYQRDSIISDPGKIQFIEECIKRVTDNCTKVD</sequence>
<gene>
    <name evidence="6" type="ORF">BYL167_LOCUS8997</name>
    <name evidence="3" type="ORF">CJN711_LOCUS17949</name>
    <name evidence="5" type="ORF">GIL414_LOCUS5916</name>
    <name evidence="4" type="ORF">KQP761_LOCUS22870</name>
</gene>
<dbReference type="SMART" id="SM00028">
    <property type="entry name" value="TPR"/>
    <property type="match status" value="2"/>
</dbReference>
<name>A0A815FBI1_9BILA</name>
<dbReference type="InterPro" id="IPR003540">
    <property type="entry name" value="ADP-ribosyltransferase"/>
</dbReference>
<dbReference type="Proteomes" id="UP000681720">
    <property type="component" value="Unassembled WGS sequence"/>
</dbReference>
<dbReference type="AlphaFoldDB" id="A0A815FBI1"/>
<feature type="repeat" description="TPR" evidence="1">
    <location>
        <begin position="654"/>
        <end position="687"/>
    </location>
</feature>
<reference evidence="3" key="1">
    <citation type="submission" date="2021-02" db="EMBL/GenBank/DDBJ databases">
        <authorList>
            <person name="Nowell W R."/>
        </authorList>
    </citation>
    <scope>NUCLEOTIDE SEQUENCE</scope>
</reference>
<evidence type="ECO:0000313" key="3">
    <source>
        <dbReference type="EMBL" id="CAF1321348.1"/>
    </source>
</evidence>
<dbReference type="EMBL" id="CAJNOV010008385">
    <property type="protein sequence ID" value="CAF1321348.1"/>
    <property type="molecule type" value="Genomic_DNA"/>
</dbReference>
<dbReference type="Proteomes" id="UP000663855">
    <property type="component" value="Unassembled WGS sequence"/>
</dbReference>
<dbReference type="SUPFAM" id="SSF56399">
    <property type="entry name" value="ADP-ribosylation"/>
    <property type="match status" value="1"/>
</dbReference>
<dbReference type="Pfam" id="PF03496">
    <property type="entry name" value="ADPrib_exo_Tox"/>
    <property type="match status" value="1"/>
</dbReference>
<dbReference type="Gene3D" id="1.25.40.10">
    <property type="entry name" value="Tetratricopeptide repeat domain"/>
    <property type="match status" value="1"/>
</dbReference>
<dbReference type="InterPro" id="IPR011990">
    <property type="entry name" value="TPR-like_helical_dom_sf"/>
</dbReference>
<evidence type="ECO:0000259" key="2">
    <source>
        <dbReference type="Pfam" id="PF03496"/>
    </source>
</evidence>
<dbReference type="OrthoDB" id="9983460at2759"/>
<protein>
    <recommendedName>
        <fullName evidence="2">ADP ribosyltransferase domain-containing protein</fullName>
    </recommendedName>
</protein>
<dbReference type="GO" id="GO:0005576">
    <property type="term" value="C:extracellular region"/>
    <property type="evidence" value="ECO:0007669"/>
    <property type="project" value="InterPro"/>
</dbReference>
<dbReference type="Gene3D" id="3.90.176.10">
    <property type="entry name" value="Toxin ADP-ribosyltransferase, Chain A, domain 1"/>
    <property type="match status" value="1"/>
</dbReference>
<proteinExistence type="predicted"/>
<feature type="domain" description="ADP ribosyltransferase" evidence="2">
    <location>
        <begin position="244"/>
        <end position="420"/>
    </location>
</feature>
<keyword evidence="1" id="KW-0802">TPR repeat</keyword>
<dbReference type="EMBL" id="CAJOBH010002535">
    <property type="protein sequence ID" value="CAF3911359.1"/>
    <property type="molecule type" value="Genomic_DNA"/>
</dbReference>
<accession>A0A815FBI1</accession>
<dbReference type="SUPFAM" id="SSF48452">
    <property type="entry name" value="TPR-like"/>
    <property type="match status" value="1"/>
</dbReference>
<evidence type="ECO:0000256" key="1">
    <source>
        <dbReference type="PROSITE-ProRule" id="PRU00339"/>
    </source>
</evidence>
<dbReference type="Proteomes" id="UP000681967">
    <property type="component" value="Unassembled WGS sequence"/>
</dbReference>
<dbReference type="PROSITE" id="PS51996">
    <property type="entry name" value="TR_MART"/>
    <property type="match status" value="1"/>
</dbReference>
<evidence type="ECO:0000313" key="7">
    <source>
        <dbReference type="Proteomes" id="UP000663855"/>
    </source>
</evidence>
<comment type="caution">
    <text evidence="3">The sequence shown here is derived from an EMBL/GenBank/DDBJ whole genome shotgun (WGS) entry which is preliminary data.</text>
</comment>
<dbReference type="InterPro" id="IPR019734">
    <property type="entry name" value="TPR_rpt"/>
</dbReference>